<protein>
    <submittedName>
        <fullName evidence="3">Phosphatase PAP2 family protein</fullName>
    </submittedName>
</protein>
<reference evidence="3 4" key="1">
    <citation type="submission" date="2018-10" db="EMBL/GenBank/DDBJ databases">
        <title>Dokdonia luteus sp. nov., isolated from sea water.</title>
        <authorList>
            <person name="Zhou L.Y."/>
            <person name="Du Z.J."/>
        </authorList>
    </citation>
    <scope>NUCLEOTIDE SEQUENCE [LARGE SCALE GENOMIC DNA]</scope>
    <source>
        <strain evidence="3 4">SH27</strain>
    </source>
</reference>
<comment type="caution">
    <text evidence="3">The sequence shown here is derived from an EMBL/GenBank/DDBJ whole genome shotgun (WGS) entry which is preliminary data.</text>
</comment>
<evidence type="ECO:0000259" key="2">
    <source>
        <dbReference type="SMART" id="SM00014"/>
    </source>
</evidence>
<dbReference type="Gene3D" id="1.20.144.10">
    <property type="entry name" value="Phosphatidic acid phosphatase type 2/haloperoxidase"/>
    <property type="match status" value="2"/>
</dbReference>
<sequence length="186" mass="21678">MWEQLNRWDRELFVFLNSLGIDDHDSFWIFVTQIEHWTPLYLLFFSLFFVVFKWQKALIAVGLTLLTFAVTLAATNITKNIVGRLRPNNTPELADLIRILQTPDNFSFFSGHSAVSFAVTTFVVLALRQRFKWVYIFYIWPLLFILSRIFVGVHYPGDILVGALVGTLFANLIWRFLGKHLLFENG</sequence>
<dbReference type="AlphaFoldDB" id="A0A3M0FVA9"/>
<feature type="transmembrane region" description="Helical" evidence="1">
    <location>
        <begin position="57"/>
        <end position="77"/>
    </location>
</feature>
<dbReference type="PANTHER" id="PTHR14969">
    <property type="entry name" value="SPHINGOSINE-1-PHOSPHATE PHOSPHOHYDROLASE"/>
    <property type="match status" value="1"/>
</dbReference>
<dbReference type="InterPro" id="IPR000326">
    <property type="entry name" value="PAP2/HPO"/>
</dbReference>
<dbReference type="PANTHER" id="PTHR14969:SF13">
    <property type="entry name" value="AT30094P"/>
    <property type="match status" value="1"/>
</dbReference>
<organism evidence="3 4">
    <name type="scientific">Dokdonia sinensis</name>
    <dbReference type="NCBI Taxonomy" id="2479847"/>
    <lineage>
        <taxon>Bacteria</taxon>
        <taxon>Pseudomonadati</taxon>
        <taxon>Bacteroidota</taxon>
        <taxon>Flavobacteriia</taxon>
        <taxon>Flavobacteriales</taxon>
        <taxon>Flavobacteriaceae</taxon>
        <taxon>Dokdonia</taxon>
    </lineage>
</organism>
<dbReference type="SUPFAM" id="SSF48317">
    <property type="entry name" value="Acid phosphatase/Vanadium-dependent haloperoxidase"/>
    <property type="match status" value="1"/>
</dbReference>
<keyword evidence="1" id="KW-1133">Transmembrane helix</keyword>
<dbReference type="Proteomes" id="UP000281985">
    <property type="component" value="Unassembled WGS sequence"/>
</dbReference>
<keyword evidence="1" id="KW-0812">Transmembrane</keyword>
<name>A0A3M0FVA9_9FLAO</name>
<dbReference type="Pfam" id="PF01569">
    <property type="entry name" value="PAP2"/>
    <property type="match status" value="1"/>
</dbReference>
<dbReference type="InterPro" id="IPR036938">
    <property type="entry name" value="PAP2/HPO_sf"/>
</dbReference>
<evidence type="ECO:0000313" key="4">
    <source>
        <dbReference type="Proteomes" id="UP000281985"/>
    </source>
</evidence>
<feature type="transmembrane region" description="Helical" evidence="1">
    <location>
        <begin position="134"/>
        <end position="153"/>
    </location>
</feature>
<feature type="transmembrane region" description="Helical" evidence="1">
    <location>
        <begin position="106"/>
        <end position="127"/>
    </location>
</feature>
<feature type="transmembrane region" description="Helical" evidence="1">
    <location>
        <begin position="27"/>
        <end position="50"/>
    </location>
</feature>
<evidence type="ECO:0000256" key="1">
    <source>
        <dbReference type="SAM" id="Phobius"/>
    </source>
</evidence>
<dbReference type="RefSeq" id="WP_121918245.1">
    <property type="nucleotide sequence ID" value="NZ_REFV01000015.1"/>
</dbReference>
<evidence type="ECO:0000313" key="3">
    <source>
        <dbReference type="EMBL" id="RMB56624.1"/>
    </source>
</evidence>
<dbReference type="SMART" id="SM00014">
    <property type="entry name" value="acidPPc"/>
    <property type="match status" value="1"/>
</dbReference>
<feature type="domain" description="Phosphatidic acid phosphatase type 2/haloperoxidase" evidence="2">
    <location>
        <begin position="61"/>
        <end position="174"/>
    </location>
</feature>
<dbReference type="GO" id="GO:0042392">
    <property type="term" value="F:sphingosine-1-phosphate phosphatase activity"/>
    <property type="evidence" value="ECO:0007669"/>
    <property type="project" value="TreeGrafter"/>
</dbReference>
<gene>
    <name evidence="3" type="ORF">EAX61_13545</name>
</gene>
<dbReference type="EMBL" id="REFV01000015">
    <property type="protein sequence ID" value="RMB56624.1"/>
    <property type="molecule type" value="Genomic_DNA"/>
</dbReference>
<accession>A0A3M0FVA9</accession>
<dbReference type="OrthoDB" id="9789113at2"/>
<feature type="transmembrane region" description="Helical" evidence="1">
    <location>
        <begin position="159"/>
        <end position="177"/>
    </location>
</feature>
<proteinExistence type="predicted"/>
<keyword evidence="1" id="KW-0472">Membrane</keyword>
<keyword evidence="4" id="KW-1185">Reference proteome</keyword>